<keyword evidence="8" id="KW-1185">Reference proteome</keyword>
<dbReference type="Proteomes" id="UP000527616">
    <property type="component" value="Unassembled WGS sequence"/>
</dbReference>
<evidence type="ECO:0000256" key="1">
    <source>
        <dbReference type="ARBA" id="ARBA00022722"/>
    </source>
</evidence>
<evidence type="ECO:0000256" key="2">
    <source>
        <dbReference type="ARBA" id="ARBA00022723"/>
    </source>
</evidence>
<keyword evidence="2" id="KW-0479">Metal-binding</keyword>
<protein>
    <submittedName>
        <fullName evidence="7">Putative nucleic acid-binding protein</fullName>
    </submittedName>
</protein>
<dbReference type="GO" id="GO:0016787">
    <property type="term" value="F:hydrolase activity"/>
    <property type="evidence" value="ECO:0007669"/>
    <property type="project" value="UniProtKB-KW"/>
</dbReference>
<dbReference type="Pfam" id="PF26343">
    <property type="entry name" value="VapC50_C"/>
    <property type="match status" value="1"/>
</dbReference>
<evidence type="ECO:0000259" key="5">
    <source>
        <dbReference type="Pfam" id="PF13470"/>
    </source>
</evidence>
<accession>A0A7Z0D9C0</accession>
<keyword evidence="1" id="KW-0540">Nuclease</keyword>
<comment type="caution">
    <text evidence="7">The sequence shown here is derived from an EMBL/GenBank/DDBJ whole genome shotgun (WGS) entry which is preliminary data.</text>
</comment>
<keyword evidence="4" id="KW-0460">Magnesium</keyword>
<evidence type="ECO:0000256" key="3">
    <source>
        <dbReference type="ARBA" id="ARBA00022801"/>
    </source>
</evidence>
<dbReference type="InterPro" id="IPR002716">
    <property type="entry name" value="PIN_dom"/>
</dbReference>
<dbReference type="AlphaFoldDB" id="A0A7Z0D9C0"/>
<sequence>MRLPVFLDTNVIDPVSLADTLMRLAEVDVIRPHWSADVMAELVRNLGKRLPRENAAKRALAMEAAFPEAMVTGYESLVDGMTNDPKDRHVLAAAVHSDCQVIVTFNTGDFPDDSLAPHDLVAVHPDAFLLDQLELYPQLVRRSLQRQSAATARPRLTLLELIEHFERIGLRGFATELRRSWPDLTG</sequence>
<proteinExistence type="predicted"/>
<organism evidence="7 8">
    <name type="scientific">Naumannella cuiyingiana</name>
    <dbReference type="NCBI Taxonomy" id="1347891"/>
    <lineage>
        <taxon>Bacteria</taxon>
        <taxon>Bacillati</taxon>
        <taxon>Actinomycetota</taxon>
        <taxon>Actinomycetes</taxon>
        <taxon>Propionibacteriales</taxon>
        <taxon>Propionibacteriaceae</taxon>
        <taxon>Naumannella</taxon>
    </lineage>
</organism>
<dbReference type="GO" id="GO:0004518">
    <property type="term" value="F:nuclease activity"/>
    <property type="evidence" value="ECO:0007669"/>
    <property type="project" value="UniProtKB-KW"/>
</dbReference>
<gene>
    <name evidence="7" type="ORF">GGQ54_001908</name>
</gene>
<dbReference type="InterPro" id="IPR058652">
    <property type="entry name" value="VapC50_C"/>
</dbReference>
<dbReference type="EMBL" id="JACBZS010000001">
    <property type="protein sequence ID" value="NYI71348.1"/>
    <property type="molecule type" value="Genomic_DNA"/>
</dbReference>
<dbReference type="Pfam" id="PF13470">
    <property type="entry name" value="PIN_3"/>
    <property type="match status" value="1"/>
</dbReference>
<keyword evidence="3" id="KW-0378">Hydrolase</keyword>
<dbReference type="RefSeq" id="WP_179445182.1">
    <property type="nucleotide sequence ID" value="NZ_JACBZS010000001.1"/>
</dbReference>
<evidence type="ECO:0000313" key="8">
    <source>
        <dbReference type="Proteomes" id="UP000527616"/>
    </source>
</evidence>
<evidence type="ECO:0000259" key="6">
    <source>
        <dbReference type="Pfam" id="PF26343"/>
    </source>
</evidence>
<name>A0A7Z0D9C0_9ACTN</name>
<reference evidence="7 8" key="1">
    <citation type="submission" date="2020-07" db="EMBL/GenBank/DDBJ databases">
        <title>Sequencing the genomes of 1000 actinobacteria strains.</title>
        <authorList>
            <person name="Klenk H.-P."/>
        </authorList>
    </citation>
    <scope>NUCLEOTIDE SEQUENCE [LARGE SCALE GENOMIC DNA]</scope>
    <source>
        <strain evidence="7 8">DSM 103164</strain>
    </source>
</reference>
<dbReference type="InterPro" id="IPR029060">
    <property type="entry name" value="PIN-like_dom_sf"/>
</dbReference>
<feature type="domain" description="PIN" evidence="5">
    <location>
        <begin position="5"/>
        <end position="107"/>
    </location>
</feature>
<feature type="domain" description="VapC50 C-terminal" evidence="6">
    <location>
        <begin position="125"/>
        <end position="179"/>
    </location>
</feature>
<dbReference type="SUPFAM" id="SSF88723">
    <property type="entry name" value="PIN domain-like"/>
    <property type="match status" value="1"/>
</dbReference>
<evidence type="ECO:0000313" key="7">
    <source>
        <dbReference type="EMBL" id="NYI71348.1"/>
    </source>
</evidence>
<evidence type="ECO:0000256" key="4">
    <source>
        <dbReference type="ARBA" id="ARBA00022842"/>
    </source>
</evidence>
<dbReference type="GO" id="GO:0046872">
    <property type="term" value="F:metal ion binding"/>
    <property type="evidence" value="ECO:0007669"/>
    <property type="project" value="UniProtKB-KW"/>
</dbReference>